<sequence>MTLNEFENIFKPLVDKWKASYMENHEKDPENWPLDVDFPYFYEDFTLWMELTGERL</sequence>
<dbReference type="Proteomes" id="UP000433183">
    <property type="component" value="Segment"/>
</dbReference>
<protein>
    <submittedName>
        <fullName evidence="1">Uncharacterized protein</fullName>
    </submittedName>
</protein>
<accession>A0A6B9J5F5</accession>
<proteinExistence type="predicted"/>
<keyword evidence="2" id="KW-1185">Reference proteome</keyword>
<reference evidence="1 2" key="1">
    <citation type="submission" date="2019-11" db="EMBL/GenBank/DDBJ databases">
        <title>Characterization of a new Erwinia amylovora bacteriophage.</title>
        <authorList>
            <person name="Valentovich L.N."/>
            <person name="Akhremchuk A.E."/>
            <person name="Besarab N.V."/>
            <person name="Lagonenko A.L."/>
        </authorList>
    </citation>
    <scope>NUCLEOTIDE SEQUENCE [LARGE SCALE GENOMIC DNA]</scope>
</reference>
<dbReference type="EMBL" id="MN732867">
    <property type="protein sequence ID" value="QGZ16200.1"/>
    <property type="molecule type" value="Genomic_DNA"/>
</dbReference>
<organism evidence="1 2">
    <name type="scientific">Erwinia phage Hena1</name>
    <dbReference type="NCBI Taxonomy" id="2678601"/>
    <lineage>
        <taxon>Viruses</taxon>
        <taxon>Duplodnaviria</taxon>
        <taxon>Heunggongvirae</taxon>
        <taxon>Uroviricota</taxon>
        <taxon>Caudoviricetes</taxon>
        <taxon>Vequintavirinae</taxon>
        <taxon>Henunavirus</taxon>
        <taxon>Henunavirus hena1</taxon>
    </lineage>
</organism>
<evidence type="ECO:0000313" key="2">
    <source>
        <dbReference type="Proteomes" id="UP000433183"/>
    </source>
</evidence>
<gene>
    <name evidence="1" type="ORF">Hena1_00240</name>
</gene>
<name>A0A6B9J5F5_9CAUD</name>
<evidence type="ECO:0000313" key="1">
    <source>
        <dbReference type="EMBL" id="QGZ16200.1"/>
    </source>
</evidence>